<dbReference type="EMBL" id="UINC01005329">
    <property type="protein sequence ID" value="SVA20619.1"/>
    <property type="molecule type" value="Genomic_DNA"/>
</dbReference>
<dbReference type="GO" id="GO:0004721">
    <property type="term" value="F:phosphoprotein phosphatase activity"/>
    <property type="evidence" value="ECO:0007669"/>
    <property type="project" value="InterPro"/>
</dbReference>
<proteinExistence type="predicted"/>
<gene>
    <name evidence="1" type="ORF">METZ01_LOCUS73473</name>
</gene>
<reference evidence="1" key="1">
    <citation type="submission" date="2018-05" db="EMBL/GenBank/DDBJ databases">
        <authorList>
            <person name="Lanie J.A."/>
            <person name="Ng W.-L."/>
            <person name="Kazmierczak K.M."/>
            <person name="Andrzejewski T.M."/>
            <person name="Davidsen T.M."/>
            <person name="Wayne K.J."/>
            <person name="Tettelin H."/>
            <person name="Glass J.I."/>
            <person name="Rusch D."/>
            <person name="Podicherti R."/>
            <person name="Tsui H.-C.T."/>
            <person name="Winkler M.E."/>
        </authorList>
    </citation>
    <scope>NUCLEOTIDE SEQUENCE</scope>
</reference>
<dbReference type="AlphaFoldDB" id="A0A381TXP2"/>
<protein>
    <recommendedName>
        <fullName evidence="2">Tyrosine specific protein phosphatases domain-containing protein</fullName>
    </recommendedName>
</protein>
<dbReference type="InterPro" id="IPR026893">
    <property type="entry name" value="Tyr/Ser_Pase_IphP-type"/>
</dbReference>
<organism evidence="1">
    <name type="scientific">marine metagenome</name>
    <dbReference type="NCBI Taxonomy" id="408172"/>
    <lineage>
        <taxon>unclassified sequences</taxon>
        <taxon>metagenomes</taxon>
        <taxon>ecological metagenomes</taxon>
    </lineage>
</organism>
<dbReference type="SUPFAM" id="SSF52799">
    <property type="entry name" value="(Phosphotyrosine protein) phosphatases II"/>
    <property type="match status" value="1"/>
</dbReference>
<dbReference type="PROSITE" id="PS00383">
    <property type="entry name" value="TYR_PHOSPHATASE_1"/>
    <property type="match status" value="1"/>
</dbReference>
<accession>A0A381TXP2</accession>
<evidence type="ECO:0000313" key="1">
    <source>
        <dbReference type="EMBL" id="SVA20619.1"/>
    </source>
</evidence>
<dbReference type="Gene3D" id="3.90.190.10">
    <property type="entry name" value="Protein tyrosine phosphatase superfamily"/>
    <property type="match status" value="1"/>
</dbReference>
<dbReference type="Pfam" id="PF13350">
    <property type="entry name" value="Y_phosphatase3"/>
    <property type="match status" value="1"/>
</dbReference>
<sequence length="237" mass="27289">MIMAWAKFKSLGEEDNEQPLAIRYEGFYHDMNHRDLGQSINNCLEEDIFKKDVVHRSAVWFSGWSCSKVGDPDVIFSLNYSPIKKERFFCHEPEEKIIGKFFNDEIVLNDLEFISNWENEKIRIPTCLFYENILLDIVAEKKVLIHCDAGRDRTGAISALLIAMASEKAGLLDERMINAIECDYRKTESLIEDKYGRMSNFIRNLINGGGVNEFLTQKCNLPTNIISKASERILSSF</sequence>
<dbReference type="InterPro" id="IPR029021">
    <property type="entry name" value="Prot-tyrosine_phosphatase-like"/>
</dbReference>
<name>A0A381TXP2_9ZZZZ</name>
<dbReference type="InterPro" id="IPR016130">
    <property type="entry name" value="Tyr_Pase_AS"/>
</dbReference>
<evidence type="ECO:0008006" key="2">
    <source>
        <dbReference type="Google" id="ProtNLM"/>
    </source>
</evidence>